<feature type="chain" id="PRO_5017751694" evidence="1">
    <location>
        <begin position="25"/>
        <end position="335"/>
    </location>
</feature>
<proteinExistence type="predicted"/>
<organism evidence="3 4">
    <name type="scientific">Rhodoferax lacus</name>
    <dbReference type="NCBI Taxonomy" id="2184758"/>
    <lineage>
        <taxon>Bacteria</taxon>
        <taxon>Pseudomonadati</taxon>
        <taxon>Pseudomonadota</taxon>
        <taxon>Betaproteobacteria</taxon>
        <taxon>Burkholderiales</taxon>
        <taxon>Comamonadaceae</taxon>
        <taxon>Rhodoferax</taxon>
    </lineage>
</organism>
<dbReference type="OrthoDB" id="7240770at2"/>
<evidence type="ECO:0000313" key="3">
    <source>
        <dbReference type="EMBL" id="RFO97446.1"/>
    </source>
</evidence>
<gene>
    <name evidence="3" type="ORF">DIC66_09385</name>
</gene>
<keyword evidence="1" id="KW-0732">Signal</keyword>
<dbReference type="RefSeq" id="WP_117176635.1">
    <property type="nucleotide sequence ID" value="NZ_QFZK01000004.1"/>
</dbReference>
<dbReference type="AlphaFoldDB" id="A0A3E1RDJ6"/>
<dbReference type="SUPFAM" id="SSF53850">
    <property type="entry name" value="Periplasmic binding protein-like II"/>
    <property type="match status" value="1"/>
</dbReference>
<dbReference type="EMBL" id="QFZK01000004">
    <property type="protein sequence ID" value="RFO97446.1"/>
    <property type="molecule type" value="Genomic_DNA"/>
</dbReference>
<dbReference type="PANTHER" id="PTHR30024:SF48">
    <property type="entry name" value="ABC TRANSPORTER SUBSTRATE-BINDING PROTEIN"/>
    <property type="match status" value="1"/>
</dbReference>
<dbReference type="PANTHER" id="PTHR30024">
    <property type="entry name" value="ALIPHATIC SULFONATES-BINDING PROTEIN-RELATED"/>
    <property type="match status" value="1"/>
</dbReference>
<evidence type="ECO:0000313" key="4">
    <source>
        <dbReference type="Proteomes" id="UP000260665"/>
    </source>
</evidence>
<evidence type="ECO:0000256" key="1">
    <source>
        <dbReference type="SAM" id="SignalP"/>
    </source>
</evidence>
<feature type="domain" description="SsuA/THI5-like" evidence="2">
    <location>
        <begin position="56"/>
        <end position="253"/>
    </location>
</feature>
<name>A0A3E1RDJ6_9BURK</name>
<dbReference type="InterPro" id="IPR015168">
    <property type="entry name" value="SsuA/THI5"/>
</dbReference>
<keyword evidence="4" id="KW-1185">Reference proteome</keyword>
<protein>
    <submittedName>
        <fullName evidence="3">ABC transporter substrate-binding protein</fullName>
    </submittedName>
</protein>
<dbReference type="Proteomes" id="UP000260665">
    <property type="component" value="Unassembled WGS sequence"/>
</dbReference>
<comment type="caution">
    <text evidence="3">The sequence shown here is derived from an EMBL/GenBank/DDBJ whole genome shotgun (WGS) entry which is preliminary data.</text>
</comment>
<feature type="signal peptide" evidence="1">
    <location>
        <begin position="1"/>
        <end position="24"/>
    </location>
</feature>
<dbReference type="Pfam" id="PF09084">
    <property type="entry name" value="NMT1"/>
    <property type="match status" value="1"/>
</dbReference>
<accession>A0A3E1RDJ6</accession>
<sequence>MTFRALLHLLIGVSLALAQLPALAADAAATLRVGVLQFGTVNWELDVMQAHQLAQKRGLNLKVVPLASGDASTVALQGGAVDVIVSDWIWVTRQRAEGMAYSFAPYSNAVGSVMVKADSGIRSVADLRGKSIGINGGPYDKTWLLLRAYASKKFGMDINSAARPVFAAPPLLNELALSGQVDAALNVWHFDARLEANGQRPLIKLPEILAGLGVDRPIPLVGWVFREDWANQNRDTLERFLAASQEAKALMAKSDAEWERLKPLMRTEDNATFVALRNGYRNGIPTCEYADAQANVASVFRILAETGGDRLVGKSRSLSEGTFWNGFKLPTCPKN</sequence>
<evidence type="ECO:0000259" key="2">
    <source>
        <dbReference type="Pfam" id="PF09084"/>
    </source>
</evidence>
<reference evidence="3 4" key="1">
    <citation type="submission" date="2018-05" db="EMBL/GenBank/DDBJ databases">
        <title>Rhodoferax soyangensis sp.nov., isolated from an oligotrophic freshwater lake.</title>
        <authorList>
            <person name="Park M."/>
        </authorList>
    </citation>
    <scope>NUCLEOTIDE SEQUENCE [LARGE SCALE GENOMIC DNA]</scope>
    <source>
        <strain evidence="3 4">IMCC26218</strain>
    </source>
</reference>
<dbReference type="Gene3D" id="3.40.190.10">
    <property type="entry name" value="Periplasmic binding protein-like II"/>
    <property type="match status" value="2"/>
</dbReference>